<evidence type="ECO:0000256" key="4">
    <source>
        <dbReference type="ARBA" id="ARBA00022519"/>
    </source>
</evidence>
<evidence type="ECO:0000256" key="2">
    <source>
        <dbReference type="ARBA" id="ARBA00022448"/>
    </source>
</evidence>
<dbReference type="EMBL" id="UINC01009331">
    <property type="protein sequence ID" value="SVA41860.1"/>
    <property type="molecule type" value="Genomic_DNA"/>
</dbReference>
<evidence type="ECO:0000256" key="8">
    <source>
        <dbReference type="SAM" id="Phobius"/>
    </source>
</evidence>
<keyword evidence="4" id="KW-0997">Cell inner membrane</keyword>
<feature type="domain" description="Tripartite ATP-independent periplasmic transporters DctQ component" evidence="9">
    <location>
        <begin position="42"/>
        <end position="174"/>
    </location>
</feature>
<evidence type="ECO:0000256" key="6">
    <source>
        <dbReference type="ARBA" id="ARBA00022989"/>
    </source>
</evidence>
<proteinExistence type="predicted"/>
<evidence type="ECO:0000313" key="10">
    <source>
        <dbReference type="EMBL" id="SVA41860.1"/>
    </source>
</evidence>
<organism evidence="10">
    <name type="scientific">marine metagenome</name>
    <dbReference type="NCBI Taxonomy" id="408172"/>
    <lineage>
        <taxon>unclassified sequences</taxon>
        <taxon>metagenomes</taxon>
        <taxon>ecological metagenomes</taxon>
    </lineage>
</organism>
<keyword evidence="5 8" id="KW-0812">Transmembrane</keyword>
<sequence length="189" mass="21982">MLDKGLQQQTEKIASKDDFPITWIDRITLTVSHTTKYLIPFIVLIMVYEIFMRYVIFEPTMWVNELCLWLAGVIYLVGGIYAMRLRCHIRIVLLYDLVPRSVQRIFDLISTTIIVLYAAALIYGGWPDSYISFTNWERFATFWDPPIPATMKPLSLICVGLIALQAVNNLILDWNNEKEIQYDPAKDLK</sequence>
<evidence type="ECO:0000259" key="9">
    <source>
        <dbReference type="Pfam" id="PF04290"/>
    </source>
</evidence>
<evidence type="ECO:0000256" key="3">
    <source>
        <dbReference type="ARBA" id="ARBA00022475"/>
    </source>
</evidence>
<name>A0A381VNH9_9ZZZZ</name>
<gene>
    <name evidence="10" type="ORF">METZ01_LOCUS94714</name>
</gene>
<feature type="transmembrane region" description="Helical" evidence="8">
    <location>
        <begin position="154"/>
        <end position="172"/>
    </location>
</feature>
<dbReference type="Pfam" id="PF04290">
    <property type="entry name" value="DctQ"/>
    <property type="match status" value="1"/>
</dbReference>
<accession>A0A381VNH9</accession>
<evidence type="ECO:0000256" key="1">
    <source>
        <dbReference type="ARBA" id="ARBA00004429"/>
    </source>
</evidence>
<keyword evidence="7 8" id="KW-0472">Membrane</keyword>
<dbReference type="InterPro" id="IPR007387">
    <property type="entry name" value="TRAP_DctQ"/>
</dbReference>
<feature type="transmembrane region" description="Helical" evidence="8">
    <location>
        <begin position="62"/>
        <end position="84"/>
    </location>
</feature>
<keyword evidence="3" id="KW-1003">Cell membrane</keyword>
<comment type="subcellular location">
    <subcellularLocation>
        <location evidence="1">Cell inner membrane</location>
        <topology evidence="1">Multi-pass membrane protein</topology>
    </subcellularLocation>
</comment>
<feature type="transmembrane region" description="Helical" evidence="8">
    <location>
        <begin position="105"/>
        <end position="126"/>
    </location>
</feature>
<dbReference type="GO" id="GO:0005886">
    <property type="term" value="C:plasma membrane"/>
    <property type="evidence" value="ECO:0007669"/>
    <property type="project" value="UniProtKB-SubCell"/>
</dbReference>
<keyword evidence="6 8" id="KW-1133">Transmembrane helix</keyword>
<dbReference type="InterPro" id="IPR055348">
    <property type="entry name" value="DctQ"/>
</dbReference>
<protein>
    <recommendedName>
        <fullName evidence="9">Tripartite ATP-independent periplasmic transporters DctQ component domain-containing protein</fullName>
    </recommendedName>
</protein>
<evidence type="ECO:0000256" key="5">
    <source>
        <dbReference type="ARBA" id="ARBA00022692"/>
    </source>
</evidence>
<dbReference type="PANTHER" id="PTHR35011">
    <property type="entry name" value="2,3-DIKETO-L-GULONATE TRAP TRANSPORTER SMALL PERMEASE PROTEIN YIAM"/>
    <property type="match status" value="1"/>
</dbReference>
<reference evidence="10" key="1">
    <citation type="submission" date="2018-05" db="EMBL/GenBank/DDBJ databases">
        <authorList>
            <person name="Lanie J.A."/>
            <person name="Ng W.-L."/>
            <person name="Kazmierczak K.M."/>
            <person name="Andrzejewski T.M."/>
            <person name="Davidsen T.M."/>
            <person name="Wayne K.J."/>
            <person name="Tettelin H."/>
            <person name="Glass J.I."/>
            <person name="Rusch D."/>
            <person name="Podicherti R."/>
            <person name="Tsui H.-C.T."/>
            <person name="Winkler M.E."/>
        </authorList>
    </citation>
    <scope>NUCLEOTIDE SEQUENCE</scope>
</reference>
<dbReference type="AlphaFoldDB" id="A0A381VNH9"/>
<feature type="transmembrane region" description="Helical" evidence="8">
    <location>
        <begin position="37"/>
        <end position="56"/>
    </location>
</feature>
<evidence type="ECO:0000256" key="7">
    <source>
        <dbReference type="ARBA" id="ARBA00023136"/>
    </source>
</evidence>
<keyword evidence="2" id="KW-0813">Transport</keyword>